<sequence length="252" mass="28806">MARFSVECDDLLIEGVQKHSCLYSFEHENYKDINVKENCWREIATSVGRSVVDCKKRWKNMKDTYFRKKKNSKLGTGSSSSVKPIKWSLFRQLEFLENVKTQRASKNTAISLVDCEPDNDIDNTENEAIINLEESINLQSPQSSVSQKDDEKNGNSSNSLGSSPSSFVPRKRVRENTNAAILRSLEERSQKRMEILKSMQIQKEPEDDVDLFMRSISVSIKKLPPELIAEAKLNILTLVTTLQNRKTIPTQM</sequence>
<dbReference type="SMART" id="SM00717">
    <property type="entry name" value="SANT"/>
    <property type="match status" value="1"/>
</dbReference>
<comment type="caution">
    <text evidence="7">The sequence shown here is derived from an EMBL/GenBank/DDBJ whole genome shotgun (WGS) entry which is preliminary data.</text>
</comment>
<dbReference type="PROSITE" id="PS51029">
    <property type="entry name" value="MADF"/>
    <property type="match status" value="1"/>
</dbReference>
<organism evidence="7 8">
    <name type="scientific">Hypothenemus hampei</name>
    <name type="common">Coffee berry borer</name>
    <dbReference type="NCBI Taxonomy" id="57062"/>
    <lineage>
        <taxon>Eukaryota</taxon>
        <taxon>Metazoa</taxon>
        <taxon>Ecdysozoa</taxon>
        <taxon>Arthropoda</taxon>
        <taxon>Hexapoda</taxon>
        <taxon>Insecta</taxon>
        <taxon>Pterygota</taxon>
        <taxon>Neoptera</taxon>
        <taxon>Endopterygota</taxon>
        <taxon>Coleoptera</taxon>
        <taxon>Polyphaga</taxon>
        <taxon>Cucujiformia</taxon>
        <taxon>Curculionidae</taxon>
        <taxon>Scolytinae</taxon>
        <taxon>Hypothenemus</taxon>
    </lineage>
</organism>
<dbReference type="InterPro" id="IPR039353">
    <property type="entry name" value="TF_Adf1"/>
</dbReference>
<dbReference type="SUPFAM" id="SSF46689">
    <property type="entry name" value="Homeodomain-like"/>
    <property type="match status" value="1"/>
</dbReference>
<evidence type="ECO:0000259" key="4">
    <source>
        <dbReference type="PROSITE" id="PS50090"/>
    </source>
</evidence>
<dbReference type="CDD" id="cd00167">
    <property type="entry name" value="SANT"/>
    <property type="match status" value="1"/>
</dbReference>
<gene>
    <name evidence="7" type="ORF">ABEB36_000143</name>
</gene>
<feature type="domain" description="MADF" evidence="5">
    <location>
        <begin position="11"/>
        <end position="101"/>
    </location>
</feature>
<dbReference type="Pfam" id="PF10545">
    <property type="entry name" value="MADF_DNA_bdg"/>
    <property type="match status" value="1"/>
</dbReference>
<protein>
    <recommendedName>
        <fullName evidence="9">Transcription factor Adf-1</fullName>
    </recommendedName>
</protein>
<dbReference type="PANTHER" id="PTHR12243">
    <property type="entry name" value="MADF DOMAIN TRANSCRIPTION FACTOR"/>
    <property type="match status" value="1"/>
</dbReference>
<evidence type="ECO:0000256" key="3">
    <source>
        <dbReference type="SAM" id="MobiDB-lite"/>
    </source>
</evidence>
<evidence type="ECO:0000259" key="6">
    <source>
        <dbReference type="PROSITE" id="PS51031"/>
    </source>
</evidence>
<keyword evidence="8" id="KW-1185">Reference proteome</keyword>
<evidence type="ECO:0000313" key="7">
    <source>
        <dbReference type="EMBL" id="KAL1516224.1"/>
    </source>
</evidence>
<evidence type="ECO:0000256" key="2">
    <source>
        <dbReference type="PROSITE-ProRule" id="PRU00371"/>
    </source>
</evidence>
<name>A0ABD1FAC3_HYPHA</name>
<dbReference type="InterPro" id="IPR006578">
    <property type="entry name" value="MADF-dom"/>
</dbReference>
<dbReference type="EMBL" id="JBDJPC010000001">
    <property type="protein sequence ID" value="KAL1516224.1"/>
    <property type="molecule type" value="Genomic_DNA"/>
</dbReference>
<evidence type="ECO:0000259" key="5">
    <source>
        <dbReference type="PROSITE" id="PS51029"/>
    </source>
</evidence>
<feature type="region of interest" description="Disordered" evidence="3">
    <location>
        <begin position="139"/>
        <end position="173"/>
    </location>
</feature>
<dbReference type="InterPro" id="IPR004210">
    <property type="entry name" value="BESS_motif"/>
</dbReference>
<evidence type="ECO:0000313" key="8">
    <source>
        <dbReference type="Proteomes" id="UP001566132"/>
    </source>
</evidence>
<dbReference type="AlphaFoldDB" id="A0ABD1FAC3"/>
<feature type="domain" description="BESS" evidence="6">
    <location>
        <begin position="206"/>
        <end position="245"/>
    </location>
</feature>
<dbReference type="InterPro" id="IPR009057">
    <property type="entry name" value="Homeodomain-like_sf"/>
</dbReference>
<proteinExistence type="predicted"/>
<dbReference type="SMART" id="SM00595">
    <property type="entry name" value="MADF"/>
    <property type="match status" value="1"/>
</dbReference>
<evidence type="ECO:0008006" key="9">
    <source>
        <dbReference type="Google" id="ProtNLM"/>
    </source>
</evidence>
<dbReference type="PROSITE" id="PS50090">
    <property type="entry name" value="MYB_LIKE"/>
    <property type="match status" value="1"/>
</dbReference>
<dbReference type="Proteomes" id="UP001566132">
    <property type="component" value="Unassembled WGS sequence"/>
</dbReference>
<feature type="compositionally biased region" description="Low complexity" evidence="3">
    <location>
        <begin position="154"/>
        <end position="166"/>
    </location>
</feature>
<evidence type="ECO:0000256" key="1">
    <source>
        <dbReference type="ARBA" id="ARBA00004123"/>
    </source>
</evidence>
<dbReference type="PANTHER" id="PTHR12243:SF60">
    <property type="entry name" value="SI:CH211-15D5.12-RELATED"/>
    <property type="match status" value="1"/>
</dbReference>
<feature type="domain" description="Myb-like" evidence="4">
    <location>
        <begin position="1"/>
        <end position="62"/>
    </location>
</feature>
<reference evidence="7 8" key="1">
    <citation type="submission" date="2024-05" db="EMBL/GenBank/DDBJ databases">
        <title>Genetic variation in Jamaican populations of the coffee berry borer (Hypothenemus hampei).</title>
        <authorList>
            <person name="Errbii M."/>
            <person name="Myrie A."/>
        </authorList>
    </citation>
    <scope>NUCLEOTIDE SEQUENCE [LARGE SCALE GENOMIC DNA]</scope>
    <source>
        <strain evidence="7">JA-Hopewell-2020-01-JO</strain>
        <tissue evidence="7">Whole body</tissue>
    </source>
</reference>
<dbReference type="InterPro" id="IPR001005">
    <property type="entry name" value="SANT/Myb"/>
</dbReference>
<dbReference type="PROSITE" id="PS51031">
    <property type="entry name" value="BESS"/>
    <property type="match status" value="1"/>
</dbReference>
<dbReference type="Gene3D" id="1.10.10.60">
    <property type="entry name" value="Homeodomain-like"/>
    <property type="match status" value="1"/>
</dbReference>
<keyword evidence="2" id="KW-0539">Nucleus</keyword>
<dbReference type="GO" id="GO:0005634">
    <property type="term" value="C:nucleus"/>
    <property type="evidence" value="ECO:0007669"/>
    <property type="project" value="UniProtKB-SubCell"/>
</dbReference>
<comment type="subcellular location">
    <subcellularLocation>
        <location evidence="1 2">Nucleus</location>
    </subcellularLocation>
</comment>
<accession>A0ABD1FAC3</accession>